<proteinExistence type="predicted"/>
<protein>
    <recommendedName>
        <fullName evidence="2">Protein kinase domain-containing protein</fullName>
    </recommendedName>
</protein>
<feature type="region of interest" description="Disordered" evidence="1">
    <location>
        <begin position="1"/>
        <end position="64"/>
    </location>
</feature>
<dbReference type="PANTHER" id="PTHR38248:SF2">
    <property type="entry name" value="FUNK1 11"/>
    <property type="match status" value="1"/>
</dbReference>
<accession>A0AA39N0Y7</accession>
<dbReference type="InterPro" id="IPR000719">
    <property type="entry name" value="Prot_kinase_dom"/>
</dbReference>
<evidence type="ECO:0000259" key="2">
    <source>
        <dbReference type="PROSITE" id="PS50011"/>
    </source>
</evidence>
<reference evidence="3" key="1">
    <citation type="submission" date="2023-06" db="EMBL/GenBank/DDBJ databases">
        <authorList>
            <consortium name="Lawrence Berkeley National Laboratory"/>
            <person name="Ahrendt S."/>
            <person name="Sahu N."/>
            <person name="Indic B."/>
            <person name="Wong-Bajracharya J."/>
            <person name="Merenyi Z."/>
            <person name="Ke H.-M."/>
            <person name="Monk M."/>
            <person name="Kocsube S."/>
            <person name="Drula E."/>
            <person name="Lipzen A."/>
            <person name="Balint B."/>
            <person name="Henrissat B."/>
            <person name="Andreopoulos B."/>
            <person name="Martin F.M."/>
            <person name="Harder C.B."/>
            <person name="Rigling D."/>
            <person name="Ford K.L."/>
            <person name="Foster G.D."/>
            <person name="Pangilinan J."/>
            <person name="Papanicolaou A."/>
            <person name="Barry K."/>
            <person name="LaButti K."/>
            <person name="Viragh M."/>
            <person name="Koriabine M."/>
            <person name="Yan M."/>
            <person name="Riley R."/>
            <person name="Champramary S."/>
            <person name="Plett K.L."/>
            <person name="Tsai I.J."/>
            <person name="Slot J."/>
            <person name="Sipos G."/>
            <person name="Plett J."/>
            <person name="Nagy L.G."/>
            <person name="Grigoriev I.V."/>
        </authorList>
    </citation>
    <scope>NUCLEOTIDE SEQUENCE</scope>
    <source>
        <strain evidence="3">FPL87.14</strain>
    </source>
</reference>
<dbReference type="Pfam" id="PF17667">
    <property type="entry name" value="Pkinase_fungal"/>
    <property type="match status" value="1"/>
</dbReference>
<dbReference type="Proteomes" id="UP001175226">
    <property type="component" value="Unassembled WGS sequence"/>
</dbReference>
<organism evidence="3 4">
    <name type="scientific">Armillaria borealis</name>
    <dbReference type="NCBI Taxonomy" id="47425"/>
    <lineage>
        <taxon>Eukaryota</taxon>
        <taxon>Fungi</taxon>
        <taxon>Dikarya</taxon>
        <taxon>Basidiomycota</taxon>
        <taxon>Agaricomycotina</taxon>
        <taxon>Agaricomycetes</taxon>
        <taxon>Agaricomycetidae</taxon>
        <taxon>Agaricales</taxon>
        <taxon>Marasmiineae</taxon>
        <taxon>Physalacriaceae</taxon>
        <taxon>Armillaria</taxon>
    </lineage>
</organism>
<dbReference type="EMBL" id="JAUEPT010000003">
    <property type="protein sequence ID" value="KAK0453917.1"/>
    <property type="molecule type" value="Genomic_DNA"/>
</dbReference>
<dbReference type="SUPFAM" id="SSF56112">
    <property type="entry name" value="Protein kinase-like (PK-like)"/>
    <property type="match status" value="1"/>
</dbReference>
<feature type="compositionally biased region" description="Polar residues" evidence="1">
    <location>
        <begin position="474"/>
        <end position="486"/>
    </location>
</feature>
<evidence type="ECO:0000313" key="3">
    <source>
        <dbReference type="EMBL" id="KAK0453917.1"/>
    </source>
</evidence>
<feature type="domain" description="Protein kinase" evidence="2">
    <location>
        <begin position="340"/>
        <end position="708"/>
    </location>
</feature>
<keyword evidence="4" id="KW-1185">Reference proteome</keyword>
<dbReference type="InterPro" id="IPR040976">
    <property type="entry name" value="Pkinase_fungal"/>
</dbReference>
<feature type="region of interest" description="Disordered" evidence="1">
    <location>
        <begin position="473"/>
        <end position="502"/>
    </location>
</feature>
<evidence type="ECO:0000313" key="4">
    <source>
        <dbReference type="Proteomes" id="UP001175226"/>
    </source>
</evidence>
<feature type="region of interest" description="Disordered" evidence="1">
    <location>
        <begin position="794"/>
        <end position="849"/>
    </location>
</feature>
<dbReference type="InterPro" id="IPR008266">
    <property type="entry name" value="Tyr_kinase_AS"/>
</dbReference>
<dbReference type="PROSITE" id="PS50011">
    <property type="entry name" value="PROTEIN_KINASE_DOM"/>
    <property type="match status" value="1"/>
</dbReference>
<feature type="compositionally biased region" description="Basic and acidic residues" evidence="1">
    <location>
        <begin position="38"/>
        <end position="55"/>
    </location>
</feature>
<feature type="compositionally biased region" description="Polar residues" evidence="1">
    <location>
        <begin position="25"/>
        <end position="34"/>
    </location>
</feature>
<dbReference type="GO" id="GO:0004672">
    <property type="term" value="F:protein kinase activity"/>
    <property type="evidence" value="ECO:0007669"/>
    <property type="project" value="InterPro"/>
</dbReference>
<dbReference type="PROSITE" id="PS00109">
    <property type="entry name" value="PROTEIN_KINASE_TYR"/>
    <property type="match status" value="1"/>
</dbReference>
<gene>
    <name evidence="3" type="ORF">EV421DRAFT_1958269</name>
</gene>
<sequence>MDSRASEPPHTPSPPAGVKSDTAETRQPTNTARGITNKHLESVQETPKKYHRTESLSHASGTMAEHRADAVKDIKDVPQVSLKYYESHILPSSIYNNHLAEITKALEDDKVLKKFDDEEGLRWADFPNDPQNNGPLEDETFKYMATIAAAIVKAAQKVFRDGPEPTTVMECRPNEPTLSEGRNGGFRSDGHYRLLKSRRPDYVENATSITPIEPPVLIKKNGHKLACDRPALEEYKKCDTPWDRNDNFAKLVGNASQAMYADPTRRFMFGTTIENTTTRFWFFSRAIVLVSESFDFIKDYTHLIRYVLSLSFATAEELGFDMSVTRVAYPLPANPSEHIIQYDYHIGGKTYRTVKCLSSFRASGLLSRATRVWTVCQINEEGHPQCALKDVWVPSNAQTELEIQREIFSSIEKHHPEIGQEYRKKYFMEILECEVVQTSQNHNDDMPVFVRERLEIIGDLALYTPETAKVSRTIPGSTISTPTGASRANPDADNKPQPPRLYNGRKHVRVVFADIGTPLSDIQQPRVLFEALSDALEGLHHLYMGHYVHRDISAGNIILCNGLGKISDLEYAKKFLSQGPVNDPKTGTPIYMAVEVQDAAYLFLNRSTLRNRASIPFLHNYLHDVESLFWIGFHALFSTVPAKYPKAKLALRDEQRRLFNAFFPHRLEGSAERRHFFVLEQFKDDTVKALPTEYQSVVKVLLSIHEVLVDHYEKVENLKGFPQHEQFNQVYGTEPPGGLLTPFEAAAKEAYSGDTQSLFPDDLIITTRPARAPVYRETSDDGDRDNDQTYIFDELEQTESSTDDEEPPSKVRRKNGKTKEKAAGSSHHTSFKQDSVKGTHSGEKRKRPW</sequence>
<evidence type="ECO:0000256" key="1">
    <source>
        <dbReference type="SAM" id="MobiDB-lite"/>
    </source>
</evidence>
<dbReference type="Gene3D" id="1.10.510.10">
    <property type="entry name" value="Transferase(Phosphotransferase) domain 1"/>
    <property type="match status" value="1"/>
</dbReference>
<dbReference type="InterPro" id="IPR011009">
    <property type="entry name" value="Kinase-like_dom_sf"/>
</dbReference>
<dbReference type="GO" id="GO:0005524">
    <property type="term" value="F:ATP binding"/>
    <property type="evidence" value="ECO:0007669"/>
    <property type="project" value="InterPro"/>
</dbReference>
<dbReference type="AlphaFoldDB" id="A0AA39N0Y7"/>
<feature type="compositionally biased region" description="Acidic residues" evidence="1">
    <location>
        <begin position="794"/>
        <end position="806"/>
    </location>
</feature>
<dbReference type="PANTHER" id="PTHR38248">
    <property type="entry name" value="FUNK1 6"/>
    <property type="match status" value="1"/>
</dbReference>
<feature type="region of interest" description="Disordered" evidence="1">
    <location>
        <begin position="164"/>
        <end position="184"/>
    </location>
</feature>
<name>A0AA39N0Y7_9AGAR</name>
<comment type="caution">
    <text evidence="3">The sequence shown here is derived from an EMBL/GenBank/DDBJ whole genome shotgun (WGS) entry which is preliminary data.</text>
</comment>